<accession>A0A6J5H5Q1</accession>
<organism evidence="3 4">
    <name type="scientific">Paraburkholderia fynbosensis</name>
    <dbReference type="NCBI Taxonomy" id="1200993"/>
    <lineage>
        <taxon>Bacteria</taxon>
        <taxon>Pseudomonadati</taxon>
        <taxon>Pseudomonadota</taxon>
        <taxon>Betaproteobacteria</taxon>
        <taxon>Burkholderiales</taxon>
        <taxon>Burkholderiaceae</taxon>
        <taxon>Paraburkholderia</taxon>
    </lineage>
</organism>
<reference evidence="3 4" key="1">
    <citation type="submission" date="2020-04" db="EMBL/GenBank/DDBJ databases">
        <authorList>
            <person name="De Canck E."/>
        </authorList>
    </citation>
    <scope>NUCLEOTIDE SEQUENCE [LARGE SCALE GENOMIC DNA]</scope>
    <source>
        <strain evidence="3 4">LMG 27177</strain>
    </source>
</reference>
<sequence length="73" mass="7685">MILCKTIAPGVLLLSSLALSGCSATLSDPQAARRASSLPASSTGASDNGSWPDRYTDETERQELAILRYVRGS</sequence>
<dbReference type="EMBL" id="CADIKI010000053">
    <property type="protein sequence ID" value="CAB3810896.1"/>
    <property type="molecule type" value="Genomic_DNA"/>
</dbReference>
<evidence type="ECO:0000256" key="2">
    <source>
        <dbReference type="SAM" id="SignalP"/>
    </source>
</evidence>
<evidence type="ECO:0000313" key="4">
    <source>
        <dbReference type="Proteomes" id="UP000494252"/>
    </source>
</evidence>
<evidence type="ECO:0000256" key="1">
    <source>
        <dbReference type="SAM" id="MobiDB-lite"/>
    </source>
</evidence>
<feature type="chain" id="PRO_5026805378" evidence="2">
    <location>
        <begin position="21"/>
        <end position="73"/>
    </location>
</feature>
<proteinExistence type="predicted"/>
<name>A0A6J5H5Q1_9BURK</name>
<feature type="region of interest" description="Disordered" evidence="1">
    <location>
        <begin position="33"/>
        <end position="58"/>
    </location>
</feature>
<feature type="signal peptide" evidence="2">
    <location>
        <begin position="1"/>
        <end position="20"/>
    </location>
</feature>
<feature type="compositionally biased region" description="Low complexity" evidence="1">
    <location>
        <begin position="33"/>
        <end position="42"/>
    </location>
</feature>
<protein>
    <submittedName>
        <fullName evidence="3">Uncharacterized protein</fullName>
    </submittedName>
</protein>
<evidence type="ECO:0000313" key="3">
    <source>
        <dbReference type="EMBL" id="CAB3810896.1"/>
    </source>
</evidence>
<keyword evidence="2" id="KW-0732">Signal</keyword>
<dbReference type="Proteomes" id="UP000494252">
    <property type="component" value="Unassembled WGS sequence"/>
</dbReference>
<dbReference type="AlphaFoldDB" id="A0A6J5H5Q1"/>
<gene>
    <name evidence="3" type="ORF">LMG27177_07574</name>
</gene>
<keyword evidence="4" id="KW-1185">Reference proteome</keyword>
<dbReference type="PROSITE" id="PS51257">
    <property type="entry name" value="PROKAR_LIPOPROTEIN"/>
    <property type="match status" value="1"/>
</dbReference>